<dbReference type="SUPFAM" id="SSF48537">
    <property type="entry name" value="Phospholipase C/P1 nuclease"/>
    <property type="match status" value="1"/>
</dbReference>
<dbReference type="OrthoDB" id="1677163at2"/>
<dbReference type="SMART" id="SM00770">
    <property type="entry name" value="Zn_dep_PLPC"/>
    <property type="match status" value="1"/>
</dbReference>
<dbReference type="EMBL" id="SOAZ01000023">
    <property type="protein sequence ID" value="TDT50931.1"/>
    <property type="molecule type" value="Genomic_DNA"/>
</dbReference>
<accession>A0A4R7K9S0</accession>
<dbReference type="CDD" id="cd11009">
    <property type="entry name" value="Zn_dep_PLPC"/>
    <property type="match status" value="1"/>
</dbReference>
<keyword evidence="11" id="KW-1185">Reference proteome</keyword>
<protein>
    <recommendedName>
        <fullName evidence="2">Phospholipase C</fullName>
        <ecNumber evidence="1">3.1.4.3</ecNumber>
    </recommendedName>
    <alternativeName>
        <fullName evidence="8">Phosphatidylcholine cholinephosphohydrolase</fullName>
    </alternativeName>
</protein>
<evidence type="ECO:0000256" key="7">
    <source>
        <dbReference type="ARBA" id="ARBA00022833"/>
    </source>
</evidence>
<evidence type="ECO:0000313" key="11">
    <source>
        <dbReference type="Proteomes" id="UP000295325"/>
    </source>
</evidence>
<name>A0A4R7K9S0_9CLOT</name>
<evidence type="ECO:0000256" key="6">
    <source>
        <dbReference type="ARBA" id="ARBA00022801"/>
    </source>
</evidence>
<evidence type="ECO:0000256" key="2">
    <source>
        <dbReference type="ARBA" id="ARBA00018391"/>
    </source>
</evidence>
<dbReference type="EC" id="3.1.4.3" evidence="1"/>
<reference evidence="10 11" key="1">
    <citation type="submission" date="2019-03" db="EMBL/GenBank/DDBJ databases">
        <title>Genomic Encyclopedia of Type Strains, Phase IV (KMG-IV): sequencing the most valuable type-strain genomes for metagenomic binning, comparative biology and taxonomic classification.</title>
        <authorList>
            <person name="Goeker M."/>
        </authorList>
    </citation>
    <scope>NUCLEOTIDE SEQUENCE [LARGE SCALE GENOMIC DNA]</scope>
    <source>
        <strain evidence="10 11">DSM 24455</strain>
    </source>
</reference>
<keyword evidence="7" id="KW-0862">Zinc</keyword>
<dbReference type="InterPro" id="IPR001531">
    <property type="entry name" value="Zn_PLipaseC"/>
</dbReference>
<proteinExistence type="predicted"/>
<dbReference type="Gene3D" id="1.10.575.10">
    <property type="entry name" value="P1 Nuclease"/>
    <property type="match status" value="1"/>
</dbReference>
<dbReference type="AlphaFoldDB" id="A0A4R7K9S0"/>
<dbReference type="InterPro" id="IPR008947">
    <property type="entry name" value="PLipase_C/P1_nuclease_dom_sf"/>
</dbReference>
<comment type="caution">
    <text evidence="10">The sequence shown here is derived from an EMBL/GenBank/DDBJ whole genome shotgun (WGS) entry which is preliminary data.</text>
</comment>
<gene>
    <name evidence="10" type="ORF">EDD71_12327</name>
</gene>
<dbReference type="Proteomes" id="UP000295325">
    <property type="component" value="Unassembled WGS sequence"/>
</dbReference>
<dbReference type="InterPro" id="IPR029002">
    <property type="entry name" value="PLPC/GPLD1"/>
</dbReference>
<keyword evidence="3" id="KW-0964">Secreted</keyword>
<evidence type="ECO:0000313" key="10">
    <source>
        <dbReference type="EMBL" id="TDT50931.1"/>
    </source>
</evidence>
<dbReference type="RefSeq" id="WP_133628920.1">
    <property type="nucleotide sequence ID" value="NZ_SOAZ01000023.1"/>
</dbReference>
<evidence type="ECO:0000256" key="5">
    <source>
        <dbReference type="ARBA" id="ARBA00022729"/>
    </source>
</evidence>
<evidence type="ECO:0000256" key="1">
    <source>
        <dbReference type="ARBA" id="ARBA00012018"/>
    </source>
</evidence>
<dbReference type="GO" id="GO:0034480">
    <property type="term" value="F:phosphatidylcholine phospholipase C activity"/>
    <property type="evidence" value="ECO:0007669"/>
    <property type="project" value="UniProtKB-EC"/>
</dbReference>
<keyword evidence="4" id="KW-0479">Metal-binding</keyword>
<evidence type="ECO:0000256" key="3">
    <source>
        <dbReference type="ARBA" id="ARBA00022525"/>
    </source>
</evidence>
<dbReference type="PROSITE" id="PS51346">
    <property type="entry name" value="PROKAR_ZN_DEPEND_PLPC_2"/>
    <property type="match status" value="1"/>
</dbReference>
<organism evidence="10 11">
    <name type="scientific">Fonticella tunisiensis</name>
    <dbReference type="NCBI Taxonomy" id="1096341"/>
    <lineage>
        <taxon>Bacteria</taxon>
        <taxon>Bacillati</taxon>
        <taxon>Bacillota</taxon>
        <taxon>Clostridia</taxon>
        <taxon>Eubacteriales</taxon>
        <taxon>Clostridiaceae</taxon>
        <taxon>Fonticella</taxon>
    </lineage>
</organism>
<dbReference type="GO" id="GO:0008270">
    <property type="term" value="F:zinc ion binding"/>
    <property type="evidence" value="ECO:0007669"/>
    <property type="project" value="InterPro"/>
</dbReference>
<keyword evidence="6" id="KW-0378">Hydrolase</keyword>
<sequence length="247" mass="29418">MNLFEKSYSVMFKNVLRAANPIKKRIIKTECEVHRFINNQGVEILKNDGYIDAYNLMSKYIKEINEGAVWADQDFKSANHFYNPETGRGLYGNSNAFREIMTYYGKALNLYYNDNVRDAMFYFGAACHIIQDLTVPQHVNVRLLDKHRQYEQWIIRTYKEHDLFKVYRNGIYLKTIPEFIEYNSRHAIGAYKKFLYEKNRQVKFFKTTSVILVLAQKTTAGAMLKFYNDIQRMKPYIEKRKKDMLKI</sequence>
<evidence type="ECO:0000256" key="4">
    <source>
        <dbReference type="ARBA" id="ARBA00022723"/>
    </source>
</evidence>
<keyword evidence="5" id="KW-0732">Signal</keyword>
<dbReference type="Pfam" id="PF00882">
    <property type="entry name" value="Zn_dep_PLPC"/>
    <property type="match status" value="1"/>
</dbReference>
<feature type="domain" description="Zn-dependent PLC" evidence="9">
    <location>
        <begin position="21"/>
        <end position="237"/>
    </location>
</feature>
<evidence type="ECO:0000259" key="9">
    <source>
        <dbReference type="PROSITE" id="PS51346"/>
    </source>
</evidence>
<evidence type="ECO:0000256" key="8">
    <source>
        <dbReference type="ARBA" id="ARBA00031285"/>
    </source>
</evidence>